<protein>
    <submittedName>
        <fullName evidence="1">Uncharacterized protein</fullName>
    </submittedName>
</protein>
<gene>
    <name evidence="1" type="ORF">SAMN04487974_102256</name>
</gene>
<evidence type="ECO:0000313" key="1">
    <source>
        <dbReference type="EMBL" id="SDG37117.1"/>
    </source>
</evidence>
<dbReference type="AlphaFoldDB" id="A0A1G7TP53"/>
<accession>A0A1G7TP53</accession>
<dbReference type="STRING" id="440168.SAMN04487974_102256"/>
<dbReference type="Proteomes" id="UP000199495">
    <property type="component" value="Unassembled WGS sequence"/>
</dbReference>
<sequence length="143" mass="16844">MTETGEPDWAMVRADYEAGEISVRAIAEKHSVTLDRINHRKIKEIWRPRRLWTSRGQRRVIINKLMHLLERQIALLEAKLDTNEAFDMADTKLIETITKTYEKLTELQDVHNKAETRKTARLDPELEAVREKLIRRVKALETE</sequence>
<dbReference type="RefSeq" id="WP_090592984.1">
    <property type="nucleotide sequence ID" value="NZ_FNCS01000002.1"/>
</dbReference>
<organism evidence="1 2">
    <name type="scientific">Pelagibacterium luteolum</name>
    <dbReference type="NCBI Taxonomy" id="440168"/>
    <lineage>
        <taxon>Bacteria</taxon>
        <taxon>Pseudomonadati</taxon>
        <taxon>Pseudomonadota</taxon>
        <taxon>Alphaproteobacteria</taxon>
        <taxon>Hyphomicrobiales</taxon>
        <taxon>Devosiaceae</taxon>
        <taxon>Pelagibacterium</taxon>
    </lineage>
</organism>
<evidence type="ECO:0000313" key="2">
    <source>
        <dbReference type="Proteomes" id="UP000199495"/>
    </source>
</evidence>
<reference evidence="1 2" key="1">
    <citation type="submission" date="2016-10" db="EMBL/GenBank/DDBJ databases">
        <authorList>
            <person name="de Groot N.N."/>
        </authorList>
    </citation>
    <scope>NUCLEOTIDE SEQUENCE [LARGE SCALE GENOMIC DNA]</scope>
    <source>
        <strain evidence="1 2">CGMCC 1.10267</strain>
    </source>
</reference>
<keyword evidence="2" id="KW-1185">Reference proteome</keyword>
<name>A0A1G7TP53_9HYPH</name>
<proteinExistence type="predicted"/>
<dbReference type="OrthoDB" id="8420553at2"/>
<dbReference type="EMBL" id="FNCS01000002">
    <property type="protein sequence ID" value="SDG37117.1"/>
    <property type="molecule type" value="Genomic_DNA"/>
</dbReference>